<keyword evidence="2" id="KW-1185">Reference proteome</keyword>
<organism evidence="1 2">
    <name type="scientific">Myxacorys almedinensis A</name>
    <dbReference type="NCBI Taxonomy" id="2690445"/>
    <lineage>
        <taxon>Bacteria</taxon>
        <taxon>Bacillati</taxon>
        <taxon>Cyanobacteriota</taxon>
        <taxon>Cyanophyceae</taxon>
        <taxon>Leptolyngbyales</taxon>
        <taxon>Leptolyngbyaceae</taxon>
        <taxon>Myxacorys</taxon>
        <taxon>Myxacorys almedinensis</taxon>
    </lineage>
</organism>
<dbReference type="AlphaFoldDB" id="A0A8J7Z0V6"/>
<accession>A0A8J7Z0V6</accession>
<protein>
    <submittedName>
        <fullName evidence="1">Transcriptional regulator</fullName>
    </submittedName>
</protein>
<evidence type="ECO:0000313" key="1">
    <source>
        <dbReference type="EMBL" id="NDJ17065.1"/>
    </source>
</evidence>
<reference evidence="1" key="1">
    <citation type="submission" date="2019-12" db="EMBL/GenBank/DDBJ databases">
        <title>High-Quality draft genome sequences of three cyanobacteria isolated from the limestone walls of the Old Cathedral of Coimbra.</title>
        <authorList>
            <person name="Tiago I."/>
            <person name="Soares F."/>
            <person name="Portugal A."/>
        </authorList>
    </citation>
    <scope>NUCLEOTIDE SEQUENCE</scope>
    <source>
        <strain evidence="1">A</strain>
    </source>
</reference>
<name>A0A8J7Z0V6_9CYAN</name>
<sequence>MMPKSRAYEDELMVYLQDSQRAIAYLNGALEEGDPEFLLLALRNVARAKGKTINFQFGDRVNESGALVLEWHELVKVLTELGLGLAVKETSQAA</sequence>
<dbReference type="Pfam" id="PF21716">
    <property type="entry name" value="dnstrm_HI1420"/>
    <property type="match status" value="1"/>
</dbReference>
<dbReference type="EMBL" id="WVIE01000006">
    <property type="protein sequence ID" value="NDJ17065.1"/>
    <property type="molecule type" value="Genomic_DNA"/>
</dbReference>
<dbReference type="RefSeq" id="WP_162422578.1">
    <property type="nucleotide sequence ID" value="NZ_WVIE01000006.1"/>
</dbReference>
<comment type="caution">
    <text evidence="1">The sequence shown here is derived from an EMBL/GenBank/DDBJ whole genome shotgun (WGS) entry which is preliminary data.</text>
</comment>
<gene>
    <name evidence="1" type="ORF">GS601_07155</name>
</gene>
<dbReference type="Proteomes" id="UP000646053">
    <property type="component" value="Unassembled WGS sequence"/>
</dbReference>
<proteinExistence type="predicted"/>
<evidence type="ECO:0000313" key="2">
    <source>
        <dbReference type="Proteomes" id="UP000646053"/>
    </source>
</evidence>
<dbReference type="InterPro" id="IPR014057">
    <property type="entry name" value="HI1420"/>
</dbReference>